<dbReference type="Proteomes" id="UP000035425">
    <property type="component" value="Unassembled WGS sequence"/>
</dbReference>
<organism evidence="1 2">
    <name type="scientific">Protofrankia coriariae</name>
    <dbReference type="NCBI Taxonomy" id="1562887"/>
    <lineage>
        <taxon>Bacteria</taxon>
        <taxon>Bacillati</taxon>
        <taxon>Actinomycetota</taxon>
        <taxon>Actinomycetes</taxon>
        <taxon>Frankiales</taxon>
        <taxon>Frankiaceae</taxon>
        <taxon>Protofrankia</taxon>
    </lineage>
</organism>
<dbReference type="RefSeq" id="WP_047222941.1">
    <property type="nucleotide sequence ID" value="NZ_JWIO01000014.1"/>
</dbReference>
<keyword evidence="2" id="KW-1185">Reference proteome</keyword>
<comment type="caution">
    <text evidence="1">The sequence shown here is derived from an EMBL/GenBank/DDBJ whole genome shotgun (WGS) entry which is preliminary data.</text>
</comment>
<dbReference type="EMBL" id="JWIO01000014">
    <property type="protein sequence ID" value="KLL11581.1"/>
    <property type="molecule type" value="Genomic_DNA"/>
</dbReference>
<evidence type="ECO:0008006" key="3">
    <source>
        <dbReference type="Google" id="ProtNLM"/>
    </source>
</evidence>
<protein>
    <recommendedName>
        <fullName evidence="3">Concanavalin A-like lectin/glucanases superfamily protein</fullName>
    </recommendedName>
</protein>
<proteinExistence type="predicted"/>
<name>A0ABR5F4D0_9ACTN</name>
<reference evidence="1 2" key="1">
    <citation type="submission" date="2014-12" db="EMBL/GenBank/DDBJ databases">
        <title>Frankia sp. BMG5.1 draft genome.</title>
        <authorList>
            <person name="Gtari M."/>
            <person name="Ghodhbane-Gtari F."/>
            <person name="Nouioui I."/>
            <person name="Ktari A."/>
            <person name="Hezbri K."/>
            <person name="Mimouni W."/>
            <person name="Sbissi I."/>
            <person name="Ayari A."/>
            <person name="Yamanaka T."/>
            <person name="Normand P."/>
            <person name="Tisa L.S."/>
            <person name="Boudabous A."/>
        </authorList>
    </citation>
    <scope>NUCLEOTIDE SEQUENCE [LARGE SCALE GENOMIC DNA]</scope>
    <source>
        <strain evidence="1 2">BMG5.1</strain>
    </source>
</reference>
<evidence type="ECO:0000313" key="1">
    <source>
        <dbReference type="EMBL" id="KLL11581.1"/>
    </source>
</evidence>
<sequence>MAQKQNSFEGQADGVTITAANSGAGSGDAWDVVNLDGSTVEGDTALAAHGLVSARLATGGTAGSPYLSWTSGVSATAVYSRAYIRTGSVPGSNLNLMRFLVGTTIVGTVRLNSSGKLAFLYSSGSLGGTSAADFPLSQWFRVEMDEVVSTTAGSMTVRCYFGNPDDTTATETLSISGVSTGSNGPVDRFRAGIISSAANTELSFDGVAWSDAGPIGPVAGLAAATPAPVVSTAALVRAATW</sequence>
<evidence type="ECO:0000313" key="2">
    <source>
        <dbReference type="Proteomes" id="UP000035425"/>
    </source>
</evidence>
<gene>
    <name evidence="1" type="ORF">FrCorBMG51_11140</name>
</gene>
<accession>A0ABR5F4D0</accession>